<reference evidence="2" key="1">
    <citation type="submission" date="2021-05" db="EMBL/GenBank/DDBJ databases">
        <authorList>
            <person name="Pietrasiak N."/>
            <person name="Ward R."/>
            <person name="Stajich J.E."/>
            <person name="Kurbessoian T."/>
        </authorList>
    </citation>
    <scope>NUCLEOTIDE SEQUENCE</scope>
    <source>
        <strain evidence="2">GSE-NOS-MK-12-04C</strain>
    </source>
</reference>
<dbReference type="SUPFAM" id="SSF51161">
    <property type="entry name" value="Trimeric LpxA-like enzymes"/>
    <property type="match status" value="1"/>
</dbReference>
<keyword evidence="2" id="KW-0808">Transferase</keyword>
<reference evidence="2" key="2">
    <citation type="journal article" date="2022" name="Microbiol. Resour. Announc.">
        <title>Metagenome Sequencing to Explore Phylogenomics of Terrestrial Cyanobacteria.</title>
        <authorList>
            <person name="Ward R.D."/>
            <person name="Stajich J.E."/>
            <person name="Johansen J.R."/>
            <person name="Huntemann M."/>
            <person name="Clum A."/>
            <person name="Foster B."/>
            <person name="Foster B."/>
            <person name="Roux S."/>
            <person name="Palaniappan K."/>
            <person name="Varghese N."/>
            <person name="Mukherjee S."/>
            <person name="Reddy T.B.K."/>
            <person name="Daum C."/>
            <person name="Copeland A."/>
            <person name="Chen I.A."/>
            <person name="Ivanova N.N."/>
            <person name="Kyrpides N.C."/>
            <person name="Shapiro N."/>
            <person name="Eloe-Fadrosh E.A."/>
            <person name="Pietrasiak N."/>
        </authorList>
    </citation>
    <scope>NUCLEOTIDE SEQUENCE</scope>
    <source>
        <strain evidence="2">GSE-NOS-MK-12-04C</strain>
    </source>
</reference>
<evidence type="ECO:0000313" key="3">
    <source>
        <dbReference type="Proteomes" id="UP000729701"/>
    </source>
</evidence>
<keyword evidence="1" id="KW-0812">Transmembrane</keyword>
<dbReference type="AlphaFoldDB" id="A0A951QPA6"/>
<dbReference type="EMBL" id="JAHHGZ010000014">
    <property type="protein sequence ID" value="MBW4668647.1"/>
    <property type="molecule type" value="Genomic_DNA"/>
</dbReference>
<dbReference type="GO" id="GO:0043886">
    <property type="term" value="F:structural constituent of carboxysome shell"/>
    <property type="evidence" value="ECO:0007669"/>
    <property type="project" value="UniProtKB-ARBA"/>
</dbReference>
<feature type="transmembrane region" description="Helical" evidence="1">
    <location>
        <begin position="7"/>
        <end position="26"/>
    </location>
</feature>
<feature type="transmembrane region" description="Helical" evidence="1">
    <location>
        <begin position="32"/>
        <end position="50"/>
    </location>
</feature>
<dbReference type="GO" id="GO:0031470">
    <property type="term" value="C:carboxysome"/>
    <property type="evidence" value="ECO:0007669"/>
    <property type="project" value="UniProtKB-ARBA"/>
</dbReference>
<proteinExistence type="predicted"/>
<accession>A0A951QPA6</accession>
<dbReference type="GO" id="GO:0016740">
    <property type="term" value="F:transferase activity"/>
    <property type="evidence" value="ECO:0007669"/>
    <property type="project" value="UniProtKB-KW"/>
</dbReference>
<protein>
    <submittedName>
        <fullName evidence="2">Acyl transferase</fullName>
    </submittedName>
</protein>
<keyword evidence="1" id="KW-1133">Transmembrane helix</keyword>
<comment type="caution">
    <text evidence="2">The sequence shown here is derived from an EMBL/GenBank/DDBJ whole genome shotgun (WGS) entry which is preliminary data.</text>
</comment>
<dbReference type="Proteomes" id="UP000729701">
    <property type="component" value="Unassembled WGS sequence"/>
</dbReference>
<dbReference type="Gene3D" id="2.160.10.10">
    <property type="entry name" value="Hexapeptide repeat proteins"/>
    <property type="match status" value="1"/>
</dbReference>
<evidence type="ECO:0000256" key="1">
    <source>
        <dbReference type="SAM" id="Phobius"/>
    </source>
</evidence>
<keyword evidence="1" id="KW-0472">Membrane</keyword>
<name>A0A951QPA6_9CYAN</name>
<evidence type="ECO:0000313" key="2">
    <source>
        <dbReference type="EMBL" id="MBW4668647.1"/>
    </source>
</evidence>
<dbReference type="InterPro" id="IPR011004">
    <property type="entry name" value="Trimer_LpxA-like_sf"/>
</dbReference>
<sequence length="209" mass="23881">MTFLSTLLAFFPALVMLMVLISFLWICSCPNPFNVTVLLFSLYAFPVLVYRIHHHFYPIQEGISYLCGKEYSPWWGSHQIQVIYITFPFLEAALRLIPGVFSLWLRLWGSKVGQNVYWTPQLEIADRGLLEIGDRVVFGHAVGMSSHVIKPRKNDLMLYVKKIKIGNDVFLGAKSGFAPGVTVKNETFVPVFTQIHPNKIFINESNIKE</sequence>
<gene>
    <name evidence="2" type="ORF">KME60_14770</name>
</gene>
<organism evidence="2 3">
    <name type="scientific">Cyanomargarita calcarea GSE-NOS-MK-12-04C</name>
    <dbReference type="NCBI Taxonomy" id="2839659"/>
    <lineage>
        <taxon>Bacteria</taxon>
        <taxon>Bacillati</taxon>
        <taxon>Cyanobacteriota</taxon>
        <taxon>Cyanophyceae</taxon>
        <taxon>Nostocales</taxon>
        <taxon>Cyanomargaritaceae</taxon>
        <taxon>Cyanomargarita</taxon>
    </lineage>
</organism>